<dbReference type="GO" id="GO:0016787">
    <property type="term" value="F:hydrolase activity"/>
    <property type="evidence" value="ECO:0007669"/>
    <property type="project" value="UniProtKB-KW"/>
</dbReference>
<evidence type="ECO:0000256" key="7">
    <source>
        <dbReference type="ARBA" id="ARBA00023242"/>
    </source>
</evidence>
<protein>
    <recommendedName>
        <fullName evidence="8">DDE Tnp4 domain-containing protein</fullName>
    </recommendedName>
</protein>
<feature type="domain" description="DDE Tnp4" evidence="8">
    <location>
        <begin position="97"/>
        <end position="172"/>
    </location>
</feature>
<evidence type="ECO:0000313" key="10">
    <source>
        <dbReference type="Proteomes" id="UP000007800"/>
    </source>
</evidence>
<dbReference type="EMBL" id="GG672728">
    <property type="protein sequence ID" value="EER16814.1"/>
    <property type="molecule type" value="Genomic_DNA"/>
</dbReference>
<evidence type="ECO:0000256" key="6">
    <source>
        <dbReference type="ARBA" id="ARBA00022801"/>
    </source>
</evidence>
<dbReference type="GO" id="GO:0004518">
    <property type="term" value="F:nuclease activity"/>
    <property type="evidence" value="ECO:0007669"/>
    <property type="project" value="UniProtKB-KW"/>
</dbReference>
<dbReference type="PANTHER" id="PTHR22930">
    <property type="match status" value="1"/>
</dbReference>
<evidence type="ECO:0000259" key="8">
    <source>
        <dbReference type="Pfam" id="PF13359"/>
    </source>
</evidence>
<keyword evidence="6" id="KW-0378">Hydrolase</keyword>
<dbReference type="AlphaFoldDB" id="C5KFF4"/>
<comment type="cofactor">
    <cofactor evidence="1">
        <name>a divalent metal cation</name>
        <dbReference type="ChEBI" id="CHEBI:60240"/>
    </cofactor>
</comment>
<keyword evidence="7" id="KW-0539">Nucleus</keyword>
<evidence type="ECO:0000256" key="5">
    <source>
        <dbReference type="ARBA" id="ARBA00022723"/>
    </source>
</evidence>
<dbReference type="InterPro" id="IPR027806">
    <property type="entry name" value="HARBI1_dom"/>
</dbReference>
<reference evidence="9 10" key="1">
    <citation type="submission" date="2008-07" db="EMBL/GenBank/DDBJ databases">
        <authorList>
            <person name="El-Sayed N."/>
            <person name="Caler E."/>
            <person name="Inman J."/>
            <person name="Amedeo P."/>
            <person name="Hass B."/>
            <person name="Wortman J."/>
        </authorList>
    </citation>
    <scope>NUCLEOTIDE SEQUENCE [LARGE SCALE GENOMIC DNA]</scope>
    <source>
        <strain evidence="10">ATCC 50983 / TXsc</strain>
    </source>
</reference>
<dbReference type="InterPro" id="IPR045249">
    <property type="entry name" value="HARBI1-like"/>
</dbReference>
<dbReference type="GO" id="GO:0005634">
    <property type="term" value="C:nucleus"/>
    <property type="evidence" value="ECO:0007669"/>
    <property type="project" value="UniProtKB-SubCell"/>
</dbReference>
<keyword evidence="4" id="KW-0540">Nuclease</keyword>
<dbReference type="GO" id="GO:0046872">
    <property type="term" value="F:metal ion binding"/>
    <property type="evidence" value="ECO:0007669"/>
    <property type="project" value="UniProtKB-KW"/>
</dbReference>
<evidence type="ECO:0000256" key="4">
    <source>
        <dbReference type="ARBA" id="ARBA00022722"/>
    </source>
</evidence>
<keyword evidence="10" id="KW-1185">Reference proteome</keyword>
<sequence length="206" mass="23555">MDAENLNEDCDIGDFQDLEDMNDIAAAGLLDAYPLADHYNPFETLSDNAFFESFRFQKTACLDVLRTTVPHLPQRASRRTGVQPFMRILFTLQYLGTGYPCRSAILTPYKNNHNPPLNPVQSRYQNRLCAARVVIEQAFGRLKMRFRILLSDYRGKVDTMPTVCLAACVLHNMAEKLKQPVREVPAAELRRPKIPTSSYVMWTTNH</sequence>
<dbReference type="GeneID" id="9063937"/>
<comment type="similarity">
    <text evidence="3">Belongs to the HARBI1 family.</text>
</comment>
<gene>
    <name evidence="9" type="ORF">Pmar_PMAR020344</name>
</gene>
<evidence type="ECO:0000256" key="2">
    <source>
        <dbReference type="ARBA" id="ARBA00004123"/>
    </source>
</evidence>
<dbReference type="Proteomes" id="UP000007800">
    <property type="component" value="Unassembled WGS sequence"/>
</dbReference>
<organism evidence="10">
    <name type="scientific">Perkinsus marinus (strain ATCC 50983 / TXsc)</name>
    <dbReference type="NCBI Taxonomy" id="423536"/>
    <lineage>
        <taxon>Eukaryota</taxon>
        <taxon>Sar</taxon>
        <taxon>Alveolata</taxon>
        <taxon>Perkinsozoa</taxon>
        <taxon>Perkinsea</taxon>
        <taxon>Perkinsida</taxon>
        <taxon>Perkinsidae</taxon>
        <taxon>Perkinsus</taxon>
    </lineage>
</organism>
<proteinExistence type="inferred from homology"/>
<dbReference type="OrthoDB" id="2422321at2759"/>
<dbReference type="Pfam" id="PF13359">
    <property type="entry name" value="DDE_Tnp_4"/>
    <property type="match status" value="1"/>
</dbReference>
<dbReference type="RefSeq" id="XP_002785018.1">
    <property type="nucleotide sequence ID" value="XM_002784972.1"/>
</dbReference>
<comment type="subcellular location">
    <subcellularLocation>
        <location evidence="2">Nucleus</location>
    </subcellularLocation>
</comment>
<accession>C5KFF4</accession>
<evidence type="ECO:0000313" key="9">
    <source>
        <dbReference type="EMBL" id="EER16814.1"/>
    </source>
</evidence>
<dbReference type="InParanoid" id="C5KFF4"/>
<name>C5KFF4_PERM5</name>
<evidence type="ECO:0000256" key="3">
    <source>
        <dbReference type="ARBA" id="ARBA00006958"/>
    </source>
</evidence>
<keyword evidence="5" id="KW-0479">Metal-binding</keyword>
<dbReference type="PANTHER" id="PTHR22930:SF85">
    <property type="entry name" value="GH03217P-RELATED"/>
    <property type="match status" value="1"/>
</dbReference>
<evidence type="ECO:0000256" key="1">
    <source>
        <dbReference type="ARBA" id="ARBA00001968"/>
    </source>
</evidence>